<dbReference type="InParanoid" id="E9GYX9"/>
<dbReference type="eggNOG" id="KOG1587">
    <property type="taxonomic scope" value="Eukaryota"/>
</dbReference>
<reference evidence="1 2" key="1">
    <citation type="journal article" date="2011" name="Science">
        <title>The ecoresponsive genome of Daphnia pulex.</title>
        <authorList>
            <person name="Colbourne J.K."/>
            <person name="Pfrender M.E."/>
            <person name="Gilbert D."/>
            <person name="Thomas W.K."/>
            <person name="Tucker A."/>
            <person name="Oakley T.H."/>
            <person name="Tokishita S."/>
            <person name="Aerts A."/>
            <person name="Arnold G.J."/>
            <person name="Basu M.K."/>
            <person name="Bauer D.J."/>
            <person name="Caceres C.E."/>
            <person name="Carmel L."/>
            <person name="Casola C."/>
            <person name="Choi J.H."/>
            <person name="Detter J.C."/>
            <person name="Dong Q."/>
            <person name="Dusheyko S."/>
            <person name="Eads B.D."/>
            <person name="Frohlich T."/>
            <person name="Geiler-Samerotte K.A."/>
            <person name="Gerlach D."/>
            <person name="Hatcher P."/>
            <person name="Jogdeo S."/>
            <person name="Krijgsveld J."/>
            <person name="Kriventseva E.V."/>
            <person name="Kultz D."/>
            <person name="Laforsch C."/>
            <person name="Lindquist E."/>
            <person name="Lopez J."/>
            <person name="Manak J.R."/>
            <person name="Muller J."/>
            <person name="Pangilinan J."/>
            <person name="Patwardhan R.P."/>
            <person name="Pitluck S."/>
            <person name="Pritham E.J."/>
            <person name="Rechtsteiner A."/>
            <person name="Rho M."/>
            <person name="Rogozin I.B."/>
            <person name="Sakarya O."/>
            <person name="Salamov A."/>
            <person name="Schaack S."/>
            <person name="Shapiro H."/>
            <person name="Shiga Y."/>
            <person name="Skalitzky C."/>
            <person name="Smith Z."/>
            <person name="Souvorov A."/>
            <person name="Sung W."/>
            <person name="Tang Z."/>
            <person name="Tsuchiya D."/>
            <person name="Tu H."/>
            <person name="Vos H."/>
            <person name="Wang M."/>
            <person name="Wolf Y.I."/>
            <person name="Yamagata H."/>
            <person name="Yamada T."/>
            <person name="Ye Y."/>
            <person name="Shaw J.R."/>
            <person name="Andrews J."/>
            <person name="Crease T.J."/>
            <person name="Tang H."/>
            <person name="Lucas S.M."/>
            <person name="Robertson H.M."/>
            <person name="Bork P."/>
            <person name="Koonin E.V."/>
            <person name="Zdobnov E.M."/>
            <person name="Grigoriev I.V."/>
            <person name="Lynch M."/>
            <person name="Boore J.L."/>
        </authorList>
    </citation>
    <scope>NUCLEOTIDE SEQUENCE [LARGE SCALE GENOMIC DNA]</scope>
</reference>
<dbReference type="Proteomes" id="UP000000305">
    <property type="component" value="Unassembled WGS sequence"/>
</dbReference>
<organism evidence="1 2">
    <name type="scientific">Daphnia pulex</name>
    <name type="common">Water flea</name>
    <dbReference type="NCBI Taxonomy" id="6669"/>
    <lineage>
        <taxon>Eukaryota</taxon>
        <taxon>Metazoa</taxon>
        <taxon>Ecdysozoa</taxon>
        <taxon>Arthropoda</taxon>
        <taxon>Crustacea</taxon>
        <taxon>Branchiopoda</taxon>
        <taxon>Diplostraca</taxon>
        <taxon>Cladocera</taxon>
        <taxon>Anomopoda</taxon>
        <taxon>Daphniidae</taxon>
        <taxon>Daphnia</taxon>
    </lineage>
</organism>
<evidence type="ECO:0000313" key="2">
    <source>
        <dbReference type="Proteomes" id="UP000000305"/>
    </source>
</evidence>
<dbReference type="STRING" id="6669.E9GYX9"/>
<dbReference type="OrthoDB" id="366230at2759"/>
<dbReference type="KEGG" id="dpx:DAPPUDRAFT_56293"/>
<name>E9GYX9_DAPPU</name>
<proteinExistence type="predicted"/>
<dbReference type="HOGENOM" id="CLU_2017523_0_0_1"/>
<sequence length="123" mass="13971">MDLTCVVRRHVKVLSRRKCNFSDAVFNPPQFVDIFPDPQLTSLFTIARSKEIRVQCQACDVSALNINTDCATTEAHGVFHKEGGWPRDVNPQEADQTARYRKKIEKDEACSRTVLQLGHVELI</sequence>
<dbReference type="AlphaFoldDB" id="E9GYX9"/>
<evidence type="ECO:0000313" key="1">
    <source>
        <dbReference type="EMBL" id="EFX75234.1"/>
    </source>
</evidence>
<protein>
    <submittedName>
        <fullName evidence="1">Uncharacterized protein</fullName>
    </submittedName>
</protein>
<gene>
    <name evidence="1" type="ORF">DAPPUDRAFT_56293</name>
</gene>
<dbReference type="EMBL" id="GL732576">
    <property type="protein sequence ID" value="EFX75234.1"/>
    <property type="molecule type" value="Genomic_DNA"/>
</dbReference>
<accession>E9GYX9</accession>
<keyword evidence="2" id="KW-1185">Reference proteome</keyword>
<dbReference type="OMA" id="HETRSCG"/>